<comment type="similarity">
    <text evidence="16">Belongs to the RBR family. RNF14 subfamily.</text>
</comment>
<evidence type="ECO:0000313" key="24">
    <source>
        <dbReference type="EMBL" id="GCB67522.1"/>
    </source>
</evidence>
<accession>A0A401P327</accession>
<evidence type="ECO:0000256" key="1">
    <source>
        <dbReference type="ARBA" id="ARBA00001798"/>
    </source>
</evidence>
<dbReference type="InterPro" id="IPR017907">
    <property type="entry name" value="Znf_RING_CS"/>
</dbReference>
<dbReference type="GO" id="GO:0008270">
    <property type="term" value="F:zinc ion binding"/>
    <property type="evidence" value="ECO:0007669"/>
    <property type="project" value="UniProtKB-KW"/>
</dbReference>
<dbReference type="PROSITE" id="PS00518">
    <property type="entry name" value="ZF_RING_1"/>
    <property type="match status" value="1"/>
</dbReference>
<keyword evidence="7" id="KW-0808">Transferase</keyword>
<evidence type="ECO:0000259" key="23">
    <source>
        <dbReference type="PROSITE" id="PS51873"/>
    </source>
</evidence>
<evidence type="ECO:0000256" key="18">
    <source>
        <dbReference type="ARBA" id="ARBA00075528"/>
    </source>
</evidence>
<evidence type="ECO:0000259" key="22">
    <source>
        <dbReference type="PROSITE" id="PS50908"/>
    </source>
</evidence>
<evidence type="ECO:0000256" key="11">
    <source>
        <dbReference type="ARBA" id="ARBA00022786"/>
    </source>
</evidence>
<dbReference type="GO" id="GO:0005634">
    <property type="term" value="C:nucleus"/>
    <property type="evidence" value="ECO:0007669"/>
    <property type="project" value="UniProtKB-SubCell"/>
</dbReference>
<keyword evidence="12" id="KW-0862">Zinc</keyword>
<dbReference type="SMART" id="SM00647">
    <property type="entry name" value="IBR"/>
    <property type="match status" value="2"/>
</dbReference>
<comment type="caution">
    <text evidence="24">The sequence shown here is derived from an EMBL/GenBank/DDBJ whole genome shotgun (WGS) entry which is preliminary data.</text>
</comment>
<dbReference type="PROSITE" id="PS51873">
    <property type="entry name" value="TRIAD"/>
    <property type="match status" value="1"/>
</dbReference>
<dbReference type="STRING" id="75743.A0A401P327"/>
<evidence type="ECO:0000256" key="5">
    <source>
        <dbReference type="ARBA" id="ARBA00012251"/>
    </source>
</evidence>
<dbReference type="InterPro" id="IPR001841">
    <property type="entry name" value="Znf_RING"/>
</dbReference>
<dbReference type="SMART" id="SM00591">
    <property type="entry name" value="RWD"/>
    <property type="match status" value="1"/>
</dbReference>
<dbReference type="FunFam" id="3.10.110.10:FF:000049">
    <property type="entry name" value="RBR-type E3 ubiquitin transferase"/>
    <property type="match status" value="1"/>
</dbReference>
<keyword evidence="9" id="KW-0677">Repeat</keyword>
<evidence type="ECO:0000256" key="6">
    <source>
        <dbReference type="ARBA" id="ARBA00022490"/>
    </source>
</evidence>
<dbReference type="GO" id="GO:0005737">
    <property type="term" value="C:cytoplasm"/>
    <property type="evidence" value="ECO:0007669"/>
    <property type="project" value="UniProtKB-SubCell"/>
</dbReference>
<evidence type="ECO:0000256" key="20">
    <source>
        <dbReference type="SAM" id="MobiDB-lite"/>
    </source>
</evidence>
<dbReference type="Proteomes" id="UP000288216">
    <property type="component" value="Unassembled WGS sequence"/>
</dbReference>
<protein>
    <recommendedName>
        <fullName evidence="17">E3 ubiquitin-protein ligase RNF14</fullName>
        <ecNumber evidence="5">2.3.2.31</ecNumber>
    </recommendedName>
    <alternativeName>
        <fullName evidence="18">RING finger protein 14</fullName>
    </alternativeName>
</protein>
<evidence type="ECO:0000256" key="10">
    <source>
        <dbReference type="ARBA" id="ARBA00022771"/>
    </source>
</evidence>
<dbReference type="AlphaFoldDB" id="A0A401P327"/>
<dbReference type="GO" id="GO:0061630">
    <property type="term" value="F:ubiquitin protein ligase activity"/>
    <property type="evidence" value="ECO:0007669"/>
    <property type="project" value="UniProtKB-EC"/>
</dbReference>
<dbReference type="PROSITE" id="PS50908">
    <property type="entry name" value="RWD"/>
    <property type="match status" value="1"/>
</dbReference>
<dbReference type="SUPFAM" id="SSF57850">
    <property type="entry name" value="RING/U-box"/>
    <property type="match status" value="3"/>
</dbReference>
<dbReference type="GO" id="GO:0016567">
    <property type="term" value="P:protein ubiquitination"/>
    <property type="evidence" value="ECO:0007669"/>
    <property type="project" value="InterPro"/>
</dbReference>
<dbReference type="OMA" id="EGCENEA"/>
<dbReference type="Pfam" id="PF05773">
    <property type="entry name" value="RWD"/>
    <property type="match status" value="1"/>
</dbReference>
<evidence type="ECO:0000256" key="7">
    <source>
        <dbReference type="ARBA" id="ARBA00022679"/>
    </source>
</evidence>
<sequence length="476" mass="54666">MMSTRDKEEQEDELLALASIYEEDEFKRAESAPGGEISICLELPPNFKVIVHGDEKQNKKDLIEYVVSFLPPLVLNFELPPDYPSGSAPKYTLSCKWLFQAQLSVLCVHLDRIWKDNGNCVVLFSWMQFLKEETLSFLLIKSPLEIQGNSEKKSDGTYSNNKDKEFGSRNKPKNLKEFPLDPRAIQDVESWACVLREILDFDQNQQQKVFNSKMFTCSVCFYEKLGIDCMHFKECKHVYCKACLKEYFEIQIRDGNVQCLNCPEPKCTSIATPAQVKELVREETFARYDRLLLQSTLDLMTDVVYCPRTVCKSVVMLEPGNTMGFCPGCRYAFCALCEMAYHGISPCRLRAEKLSALRDEYLKADESGRQRLEKSYGRRVLQKAVEELCSQEWLDKNSKPCPRCGTNIQKVNGCNKMTCTGCKQYFCWLCIRPLSKVNPYSHFSDSSSPCFNELFQGIEFEAEEDFLSDEDDDGIV</sequence>
<evidence type="ECO:0000256" key="9">
    <source>
        <dbReference type="ARBA" id="ARBA00022737"/>
    </source>
</evidence>
<feature type="domain" description="RWD" evidence="22">
    <location>
        <begin position="12"/>
        <end position="137"/>
    </location>
</feature>
<dbReference type="CDD" id="cd20354">
    <property type="entry name" value="Rcat_RBR_RNF14"/>
    <property type="match status" value="1"/>
</dbReference>
<evidence type="ECO:0000256" key="15">
    <source>
        <dbReference type="ARBA" id="ARBA00023242"/>
    </source>
</evidence>
<evidence type="ECO:0000256" key="14">
    <source>
        <dbReference type="ARBA" id="ARBA00023163"/>
    </source>
</evidence>
<evidence type="ECO:0000256" key="4">
    <source>
        <dbReference type="ARBA" id="ARBA00004906"/>
    </source>
</evidence>
<dbReference type="Gene3D" id="1.20.120.1750">
    <property type="match status" value="1"/>
</dbReference>
<reference evidence="24 25" key="1">
    <citation type="journal article" date="2018" name="Nat. Ecol. Evol.">
        <title>Shark genomes provide insights into elasmobranch evolution and the origin of vertebrates.</title>
        <authorList>
            <person name="Hara Y"/>
            <person name="Yamaguchi K"/>
            <person name="Onimaru K"/>
            <person name="Kadota M"/>
            <person name="Koyanagi M"/>
            <person name="Keeley SD"/>
            <person name="Tatsumi K"/>
            <person name="Tanaka K"/>
            <person name="Motone F"/>
            <person name="Kageyama Y"/>
            <person name="Nozu R"/>
            <person name="Adachi N"/>
            <person name="Nishimura O"/>
            <person name="Nakagawa R"/>
            <person name="Tanegashima C"/>
            <person name="Kiyatake I"/>
            <person name="Matsumoto R"/>
            <person name="Murakumo K"/>
            <person name="Nishida K"/>
            <person name="Terakita A"/>
            <person name="Kuratani S"/>
            <person name="Sato K"/>
            <person name="Hyodo S Kuraku.S."/>
        </authorList>
    </citation>
    <scope>NUCLEOTIDE SEQUENCE [LARGE SCALE GENOMIC DNA]</scope>
</reference>
<keyword evidence="13" id="KW-0805">Transcription regulation</keyword>
<dbReference type="InterPro" id="IPR047548">
    <property type="entry name" value="Rcat_RBR_RNF14"/>
</dbReference>
<dbReference type="OrthoDB" id="1431934at2759"/>
<gene>
    <name evidence="24" type="ORF">scyTo_0005143</name>
</gene>
<dbReference type="PANTHER" id="PTHR11685">
    <property type="entry name" value="RBR FAMILY RING FINGER AND IBR DOMAIN-CONTAINING"/>
    <property type="match status" value="1"/>
</dbReference>
<dbReference type="FunFam" id="3.30.40.10:FF:000186">
    <property type="entry name" value="RBR-type E3 ubiquitin transferase"/>
    <property type="match status" value="1"/>
</dbReference>
<keyword evidence="10 19" id="KW-0863">Zinc-finger</keyword>
<dbReference type="InterPro" id="IPR016135">
    <property type="entry name" value="UBQ-conjugating_enzyme/RWD"/>
</dbReference>
<dbReference type="Pfam" id="PF01485">
    <property type="entry name" value="IBR"/>
    <property type="match status" value="1"/>
</dbReference>
<keyword evidence="8" id="KW-0479">Metal-binding</keyword>
<evidence type="ECO:0000256" key="2">
    <source>
        <dbReference type="ARBA" id="ARBA00004123"/>
    </source>
</evidence>
<keyword evidence="6" id="KW-0963">Cytoplasm</keyword>
<evidence type="ECO:0000259" key="21">
    <source>
        <dbReference type="PROSITE" id="PS50089"/>
    </source>
</evidence>
<evidence type="ECO:0000256" key="12">
    <source>
        <dbReference type="ARBA" id="ARBA00022833"/>
    </source>
</evidence>
<keyword evidence="14" id="KW-0804">Transcription</keyword>
<comment type="pathway">
    <text evidence="4">Protein modification; protein ubiquitination.</text>
</comment>
<dbReference type="InterPro" id="IPR013083">
    <property type="entry name" value="Znf_RING/FYVE/PHD"/>
</dbReference>
<dbReference type="InterPro" id="IPR006575">
    <property type="entry name" value="RWD_dom"/>
</dbReference>
<dbReference type="CDD" id="cd23820">
    <property type="entry name" value="RWD_RNF14"/>
    <property type="match status" value="1"/>
</dbReference>
<dbReference type="EMBL" id="BFAA01001576">
    <property type="protein sequence ID" value="GCB67522.1"/>
    <property type="molecule type" value="Genomic_DNA"/>
</dbReference>
<keyword evidence="25" id="KW-1185">Reference proteome</keyword>
<evidence type="ECO:0000313" key="25">
    <source>
        <dbReference type="Proteomes" id="UP000288216"/>
    </source>
</evidence>
<dbReference type="EC" id="2.3.2.31" evidence="5"/>
<dbReference type="InterPro" id="IPR031128">
    <property type="entry name" value="RNF14_RING-HC_Zfn"/>
</dbReference>
<proteinExistence type="inferred from homology"/>
<dbReference type="InterPro" id="IPR031127">
    <property type="entry name" value="E3_UB_ligase_RBR"/>
</dbReference>
<dbReference type="CDD" id="cd20341">
    <property type="entry name" value="BRcat_RBR_RNF14"/>
    <property type="match status" value="1"/>
</dbReference>
<dbReference type="Gene3D" id="3.10.110.10">
    <property type="entry name" value="Ubiquitin Conjugating Enzyme"/>
    <property type="match status" value="1"/>
</dbReference>
<name>A0A401P327_SCYTO</name>
<dbReference type="Gene3D" id="3.30.40.10">
    <property type="entry name" value="Zinc/RING finger domain, C3HC4 (zinc finger)"/>
    <property type="match status" value="1"/>
</dbReference>
<dbReference type="InterPro" id="IPR002867">
    <property type="entry name" value="IBR_dom"/>
</dbReference>
<keyword evidence="11" id="KW-0833">Ubl conjugation pathway</keyword>
<dbReference type="CDD" id="cd16628">
    <property type="entry name" value="RING-HC_RBR_RNF14"/>
    <property type="match status" value="1"/>
</dbReference>
<evidence type="ECO:0000256" key="13">
    <source>
        <dbReference type="ARBA" id="ARBA00023015"/>
    </source>
</evidence>
<evidence type="ECO:0000256" key="19">
    <source>
        <dbReference type="PROSITE-ProRule" id="PRU00175"/>
    </source>
</evidence>
<feature type="domain" description="RING-type" evidence="21">
    <location>
        <begin position="217"/>
        <end position="262"/>
    </location>
</feature>
<feature type="domain" description="RING-type" evidence="23">
    <location>
        <begin position="213"/>
        <end position="454"/>
    </location>
</feature>
<comment type="catalytic activity">
    <reaction evidence="1">
        <text>[E2 ubiquitin-conjugating enzyme]-S-ubiquitinyl-L-cysteine + [acceptor protein]-L-lysine = [E2 ubiquitin-conjugating enzyme]-L-cysteine + [acceptor protein]-N(6)-ubiquitinyl-L-lysine.</text>
        <dbReference type="EC" id="2.3.2.31"/>
    </reaction>
</comment>
<dbReference type="Pfam" id="PF22191">
    <property type="entry name" value="IBR_1"/>
    <property type="match status" value="1"/>
</dbReference>
<organism evidence="24 25">
    <name type="scientific">Scyliorhinus torazame</name>
    <name type="common">Cloudy catshark</name>
    <name type="synonym">Catulus torazame</name>
    <dbReference type="NCBI Taxonomy" id="75743"/>
    <lineage>
        <taxon>Eukaryota</taxon>
        <taxon>Metazoa</taxon>
        <taxon>Chordata</taxon>
        <taxon>Craniata</taxon>
        <taxon>Vertebrata</taxon>
        <taxon>Chondrichthyes</taxon>
        <taxon>Elasmobranchii</taxon>
        <taxon>Galeomorphii</taxon>
        <taxon>Galeoidea</taxon>
        <taxon>Carcharhiniformes</taxon>
        <taxon>Scyliorhinidae</taxon>
        <taxon>Scyliorhinus</taxon>
    </lineage>
</organism>
<dbReference type="Gene3D" id="2.20.25.20">
    <property type="match status" value="1"/>
</dbReference>
<feature type="region of interest" description="Disordered" evidence="20">
    <location>
        <begin position="150"/>
        <end position="175"/>
    </location>
</feature>
<keyword evidence="15" id="KW-0539">Nucleus</keyword>
<evidence type="ECO:0000256" key="16">
    <source>
        <dbReference type="ARBA" id="ARBA00044508"/>
    </source>
</evidence>
<evidence type="ECO:0000256" key="3">
    <source>
        <dbReference type="ARBA" id="ARBA00004496"/>
    </source>
</evidence>
<comment type="subcellular location">
    <subcellularLocation>
        <location evidence="3">Cytoplasm</location>
    </subcellularLocation>
    <subcellularLocation>
        <location evidence="2">Nucleus</location>
    </subcellularLocation>
</comment>
<evidence type="ECO:0000256" key="17">
    <source>
        <dbReference type="ARBA" id="ARBA00067098"/>
    </source>
</evidence>
<dbReference type="GO" id="GO:0060828">
    <property type="term" value="P:regulation of canonical Wnt signaling pathway"/>
    <property type="evidence" value="ECO:0007669"/>
    <property type="project" value="UniProtKB-ARBA"/>
</dbReference>
<dbReference type="SUPFAM" id="SSF54495">
    <property type="entry name" value="UBC-like"/>
    <property type="match status" value="1"/>
</dbReference>
<evidence type="ECO:0000256" key="8">
    <source>
        <dbReference type="ARBA" id="ARBA00022723"/>
    </source>
</evidence>
<dbReference type="InterPro" id="IPR044066">
    <property type="entry name" value="TRIAD_supradom"/>
</dbReference>
<dbReference type="PROSITE" id="PS50089">
    <property type="entry name" value="ZF_RING_2"/>
    <property type="match status" value="1"/>
</dbReference>